<evidence type="ECO:0000313" key="2">
    <source>
        <dbReference type="Proteomes" id="UP000003729"/>
    </source>
</evidence>
<name>B6XJ53_9GAMM</name>
<sequence>MAKVECKVCEYVYDDSEIDYCPRCDETTPPKGTQCEFCDNLATSYVQDHPVCDDCYDDAYPVD</sequence>
<dbReference type="GeneID" id="57293263"/>
<gene>
    <name evidence="1" type="ORF">PROVALCAL_03404</name>
</gene>
<evidence type="ECO:0000313" key="1">
    <source>
        <dbReference type="EMBL" id="EEB44590.1"/>
    </source>
</evidence>
<accession>B6XJ53</accession>
<dbReference type="RefSeq" id="WP_006660323.1">
    <property type="nucleotide sequence ID" value="NZ_ABXW01000062.1"/>
</dbReference>
<protein>
    <submittedName>
        <fullName evidence="1">Uncharacterized protein</fullName>
    </submittedName>
</protein>
<organism evidence="1 2">
    <name type="scientific">Providencia alcalifaciens DSM 30120</name>
    <dbReference type="NCBI Taxonomy" id="520999"/>
    <lineage>
        <taxon>Bacteria</taxon>
        <taxon>Pseudomonadati</taxon>
        <taxon>Pseudomonadota</taxon>
        <taxon>Gammaproteobacteria</taxon>
        <taxon>Enterobacterales</taxon>
        <taxon>Morganellaceae</taxon>
        <taxon>Providencia</taxon>
    </lineage>
</organism>
<reference evidence="1 2" key="2">
    <citation type="submission" date="2008-10" db="EMBL/GenBank/DDBJ databases">
        <authorList>
            <person name="Fulton L."/>
            <person name="Clifton S."/>
            <person name="Fulton B."/>
            <person name="Xu J."/>
            <person name="Minx P."/>
            <person name="Pepin K.H."/>
            <person name="Johnson M."/>
            <person name="Bhonagiri V."/>
            <person name="Nash W.E."/>
            <person name="Mardis E.R."/>
            <person name="Wilson R.K."/>
        </authorList>
    </citation>
    <scope>NUCLEOTIDE SEQUENCE [LARGE SCALE GENOMIC DNA]</scope>
    <source>
        <strain evidence="1 2">DSM 30120</strain>
    </source>
</reference>
<dbReference type="AlphaFoldDB" id="B6XJ53"/>
<dbReference type="EMBL" id="ABXW01000062">
    <property type="protein sequence ID" value="EEB44590.1"/>
    <property type="molecule type" value="Genomic_DNA"/>
</dbReference>
<reference evidence="1 2" key="1">
    <citation type="submission" date="2008-10" db="EMBL/GenBank/DDBJ databases">
        <title>Draft genome sequence of Providencia alcalifaciens (DSM 30120).</title>
        <authorList>
            <person name="Sudarsanam P."/>
            <person name="Ley R."/>
            <person name="Guruge J."/>
            <person name="Turnbaugh P.J."/>
            <person name="Mahowald M."/>
            <person name="Liep D."/>
            <person name="Gordon J."/>
        </authorList>
    </citation>
    <scope>NUCLEOTIDE SEQUENCE [LARGE SCALE GENOMIC DNA]</scope>
    <source>
        <strain evidence="1 2">DSM 30120</strain>
    </source>
</reference>
<dbReference type="Proteomes" id="UP000003729">
    <property type="component" value="Unassembled WGS sequence"/>
</dbReference>
<comment type="caution">
    <text evidence="1">The sequence shown here is derived from an EMBL/GenBank/DDBJ whole genome shotgun (WGS) entry which is preliminary data.</text>
</comment>
<proteinExistence type="predicted"/>